<evidence type="ECO:0000256" key="2">
    <source>
        <dbReference type="ARBA" id="ARBA00023015"/>
    </source>
</evidence>
<feature type="domain" description="RNA polymerase sigma factor 70 region 4 type 2" evidence="5">
    <location>
        <begin position="136"/>
        <end position="171"/>
    </location>
</feature>
<accession>A0A1H4AJM1</accession>
<evidence type="ECO:0000256" key="1">
    <source>
        <dbReference type="ARBA" id="ARBA00010641"/>
    </source>
</evidence>
<organism evidence="6 7">
    <name type="scientific">Pedobacter hartonius</name>
    <dbReference type="NCBI Taxonomy" id="425514"/>
    <lineage>
        <taxon>Bacteria</taxon>
        <taxon>Pseudomonadati</taxon>
        <taxon>Bacteroidota</taxon>
        <taxon>Sphingobacteriia</taxon>
        <taxon>Sphingobacteriales</taxon>
        <taxon>Sphingobacteriaceae</taxon>
        <taxon>Pedobacter</taxon>
    </lineage>
</organism>
<sequence>MISKIRQYRAYEDVQLVTLLVEGDRLAFDEVYERYWKRLYNDTYKRLKSIEMIEEIVQDVFSNLWTSRGKRNIQNIYPYLLTSVRYQVFMLYRKGKATPEFEEPLEHMVLSTLQADSLFNEKELKGCISIWMSLQPDKRRAVFQMKYVDEKSTREISEILGISQKTVQNQLLTSFSSLRDFLSKAMIILTVWPR</sequence>
<dbReference type="InterPro" id="IPR036388">
    <property type="entry name" value="WH-like_DNA-bd_sf"/>
</dbReference>
<evidence type="ECO:0000313" key="7">
    <source>
        <dbReference type="Proteomes" id="UP000198850"/>
    </source>
</evidence>
<dbReference type="STRING" id="425514.SAMN05443550_1034"/>
<dbReference type="OrthoDB" id="679904at2"/>
<name>A0A1H4AJM1_9SPHI</name>
<dbReference type="AlphaFoldDB" id="A0A1H4AJM1"/>
<dbReference type="GO" id="GO:0016987">
    <property type="term" value="F:sigma factor activity"/>
    <property type="evidence" value="ECO:0007669"/>
    <property type="project" value="UniProtKB-KW"/>
</dbReference>
<dbReference type="EMBL" id="FNRA01000003">
    <property type="protein sequence ID" value="SEA35968.1"/>
    <property type="molecule type" value="Genomic_DNA"/>
</dbReference>
<keyword evidence="7" id="KW-1185">Reference proteome</keyword>
<dbReference type="GO" id="GO:0003677">
    <property type="term" value="F:DNA binding"/>
    <property type="evidence" value="ECO:0007669"/>
    <property type="project" value="InterPro"/>
</dbReference>
<dbReference type="Gene3D" id="1.10.1740.10">
    <property type="match status" value="1"/>
</dbReference>
<dbReference type="RefSeq" id="WP_090555689.1">
    <property type="nucleotide sequence ID" value="NZ_FNRA01000003.1"/>
</dbReference>
<protein>
    <submittedName>
        <fullName evidence="6">RNA polymerase sigma-70 factor, ECF subfamily</fullName>
    </submittedName>
</protein>
<reference evidence="6 7" key="1">
    <citation type="submission" date="2016-10" db="EMBL/GenBank/DDBJ databases">
        <authorList>
            <person name="de Groot N.N."/>
        </authorList>
    </citation>
    <scope>NUCLEOTIDE SEQUENCE [LARGE SCALE GENOMIC DNA]</scope>
    <source>
        <strain evidence="6 7">DSM 19033</strain>
    </source>
</reference>
<keyword evidence="3" id="KW-0731">Sigma factor</keyword>
<evidence type="ECO:0000256" key="4">
    <source>
        <dbReference type="ARBA" id="ARBA00023163"/>
    </source>
</evidence>
<dbReference type="InterPro" id="IPR013325">
    <property type="entry name" value="RNA_pol_sigma_r2"/>
</dbReference>
<comment type="similarity">
    <text evidence="1">Belongs to the sigma-70 factor family. ECF subfamily.</text>
</comment>
<evidence type="ECO:0000313" key="6">
    <source>
        <dbReference type="EMBL" id="SEA35968.1"/>
    </source>
</evidence>
<evidence type="ECO:0000259" key="5">
    <source>
        <dbReference type="Pfam" id="PF08281"/>
    </source>
</evidence>
<dbReference type="GO" id="GO:0006352">
    <property type="term" value="P:DNA-templated transcription initiation"/>
    <property type="evidence" value="ECO:0007669"/>
    <property type="project" value="InterPro"/>
</dbReference>
<dbReference type="InterPro" id="IPR039425">
    <property type="entry name" value="RNA_pol_sigma-70-like"/>
</dbReference>
<dbReference type="Pfam" id="PF08281">
    <property type="entry name" value="Sigma70_r4_2"/>
    <property type="match status" value="1"/>
</dbReference>
<gene>
    <name evidence="6" type="ORF">SAMN05443550_1034</name>
</gene>
<dbReference type="SUPFAM" id="SSF88946">
    <property type="entry name" value="Sigma2 domain of RNA polymerase sigma factors"/>
    <property type="match status" value="1"/>
</dbReference>
<keyword evidence="2" id="KW-0805">Transcription regulation</keyword>
<dbReference type="NCBIfam" id="TIGR02937">
    <property type="entry name" value="sigma70-ECF"/>
    <property type="match status" value="1"/>
</dbReference>
<evidence type="ECO:0000256" key="3">
    <source>
        <dbReference type="ARBA" id="ARBA00023082"/>
    </source>
</evidence>
<dbReference type="InterPro" id="IPR013324">
    <property type="entry name" value="RNA_pol_sigma_r3/r4-like"/>
</dbReference>
<dbReference type="InterPro" id="IPR014284">
    <property type="entry name" value="RNA_pol_sigma-70_dom"/>
</dbReference>
<dbReference type="PANTHER" id="PTHR43133:SF46">
    <property type="entry name" value="RNA POLYMERASE SIGMA-70 FACTOR ECF SUBFAMILY"/>
    <property type="match status" value="1"/>
</dbReference>
<dbReference type="Gene3D" id="1.10.10.10">
    <property type="entry name" value="Winged helix-like DNA-binding domain superfamily/Winged helix DNA-binding domain"/>
    <property type="match status" value="1"/>
</dbReference>
<dbReference type="Proteomes" id="UP000198850">
    <property type="component" value="Unassembled WGS sequence"/>
</dbReference>
<proteinExistence type="inferred from homology"/>
<dbReference type="PANTHER" id="PTHR43133">
    <property type="entry name" value="RNA POLYMERASE ECF-TYPE SIGMA FACTO"/>
    <property type="match status" value="1"/>
</dbReference>
<dbReference type="InterPro" id="IPR013249">
    <property type="entry name" value="RNA_pol_sigma70_r4_t2"/>
</dbReference>
<dbReference type="SUPFAM" id="SSF88659">
    <property type="entry name" value="Sigma3 and sigma4 domains of RNA polymerase sigma factors"/>
    <property type="match status" value="1"/>
</dbReference>
<keyword evidence="4" id="KW-0804">Transcription</keyword>